<sequence length="310" mass="35334">MRIRRRFFSATIRTRCRLNLGETTLDRTSYIFQILIVEMVFGRSRLFAFIESMNYQIPNAKAGRVTGIQTDILVDRISDLPDNVLDCIMSKLTLLDAVRTSVVSKKWRHCWTWARKLEFDIDFFRDVIYNKNLELSNVVDSVLTQHRGPIYKFLLHACNSLSPNESLDISQWLTLLSEKGIKELYLQAYMFSRISISSELFNCPSLERVTLCNCEITCLDSHGSFGTLVYLNLDSVIISDEALELLISKFPLLETLALTFRACGRPFVANAPQLKALAFYSVMCSRPLCLSEFPSLSCPSHVRIGNSGEP</sequence>
<dbReference type="SUPFAM" id="SSF52047">
    <property type="entry name" value="RNI-like"/>
    <property type="match status" value="1"/>
</dbReference>
<dbReference type="Pfam" id="PF00646">
    <property type="entry name" value="F-box"/>
    <property type="match status" value="1"/>
</dbReference>
<dbReference type="Gramene" id="Kaladp0099s0048.1.v1.1">
    <property type="protein sequence ID" value="Kaladp0099s0048.1.v1.1"/>
    <property type="gene ID" value="Kaladp0099s0048.v1.1"/>
</dbReference>
<dbReference type="Gene3D" id="3.80.10.10">
    <property type="entry name" value="Ribonuclease Inhibitor"/>
    <property type="match status" value="1"/>
</dbReference>
<dbReference type="InterPro" id="IPR036047">
    <property type="entry name" value="F-box-like_dom_sf"/>
</dbReference>
<feature type="domain" description="F-box" evidence="1">
    <location>
        <begin position="74"/>
        <end position="127"/>
    </location>
</feature>
<organism evidence="2 3">
    <name type="scientific">Kalanchoe fedtschenkoi</name>
    <name type="common">Lavender scallops</name>
    <name type="synonym">South American air plant</name>
    <dbReference type="NCBI Taxonomy" id="63787"/>
    <lineage>
        <taxon>Eukaryota</taxon>
        <taxon>Viridiplantae</taxon>
        <taxon>Streptophyta</taxon>
        <taxon>Embryophyta</taxon>
        <taxon>Tracheophyta</taxon>
        <taxon>Spermatophyta</taxon>
        <taxon>Magnoliopsida</taxon>
        <taxon>eudicotyledons</taxon>
        <taxon>Gunneridae</taxon>
        <taxon>Pentapetalae</taxon>
        <taxon>Saxifragales</taxon>
        <taxon>Crassulaceae</taxon>
        <taxon>Kalanchoe</taxon>
    </lineage>
</organism>
<dbReference type="OMA" id="ILIVEMV"/>
<dbReference type="PROSITE" id="PS50181">
    <property type="entry name" value="FBOX"/>
    <property type="match status" value="1"/>
</dbReference>
<dbReference type="SUPFAM" id="SSF81383">
    <property type="entry name" value="F-box domain"/>
    <property type="match status" value="1"/>
</dbReference>
<keyword evidence="3" id="KW-1185">Reference proteome</keyword>
<dbReference type="Pfam" id="PF24758">
    <property type="entry name" value="LRR_At5g56370"/>
    <property type="match status" value="1"/>
</dbReference>
<dbReference type="Gene3D" id="1.20.1280.50">
    <property type="match status" value="1"/>
</dbReference>
<dbReference type="Proteomes" id="UP000594263">
    <property type="component" value="Unplaced"/>
</dbReference>
<evidence type="ECO:0000313" key="3">
    <source>
        <dbReference type="Proteomes" id="UP000594263"/>
    </source>
</evidence>
<dbReference type="PANTHER" id="PTHR31639:SF256">
    <property type="entry name" value="OS07G0242900 PROTEIN"/>
    <property type="match status" value="1"/>
</dbReference>
<evidence type="ECO:0000313" key="2">
    <source>
        <dbReference type="EnsemblPlants" id="Kaladp0099s0048.1.v1.1"/>
    </source>
</evidence>
<reference evidence="2" key="1">
    <citation type="submission" date="2021-01" db="UniProtKB">
        <authorList>
            <consortium name="EnsemblPlants"/>
        </authorList>
    </citation>
    <scope>IDENTIFICATION</scope>
</reference>
<protein>
    <recommendedName>
        <fullName evidence="1">F-box domain-containing protein</fullName>
    </recommendedName>
</protein>
<proteinExistence type="predicted"/>
<dbReference type="PANTHER" id="PTHR31639">
    <property type="entry name" value="F-BOX PROTEIN-LIKE"/>
    <property type="match status" value="1"/>
</dbReference>
<dbReference type="CDD" id="cd22160">
    <property type="entry name" value="F-box_AtFBL13-like"/>
    <property type="match status" value="1"/>
</dbReference>
<dbReference type="InterPro" id="IPR055411">
    <property type="entry name" value="LRR_FXL15/At3g58940/PEG3-like"/>
</dbReference>
<dbReference type="InterPro" id="IPR032675">
    <property type="entry name" value="LRR_dom_sf"/>
</dbReference>
<dbReference type="AlphaFoldDB" id="A0A7N0V5Q1"/>
<dbReference type="InterPro" id="IPR053781">
    <property type="entry name" value="F-box_AtFBL13-like"/>
</dbReference>
<accession>A0A7N0V5Q1</accession>
<name>A0A7N0V5Q1_KALFE</name>
<dbReference type="InterPro" id="IPR001810">
    <property type="entry name" value="F-box_dom"/>
</dbReference>
<dbReference type="SMART" id="SM00256">
    <property type="entry name" value="FBOX"/>
    <property type="match status" value="1"/>
</dbReference>
<dbReference type="EnsemblPlants" id="Kaladp0099s0048.1.v1.1">
    <property type="protein sequence ID" value="Kaladp0099s0048.1.v1.1"/>
    <property type="gene ID" value="Kaladp0099s0048.v1.1"/>
</dbReference>
<evidence type="ECO:0000259" key="1">
    <source>
        <dbReference type="PROSITE" id="PS50181"/>
    </source>
</evidence>